<dbReference type="AlphaFoldDB" id="U4JYR4"/>
<dbReference type="OrthoDB" id="7066696at2"/>
<sequence length="418" mass="48627">MTFFKGESLFSFFFRKQVVFGELDFSNLISSSGKLYIKPKALIGRRGYLGNVRDDDLMSLLEQNEIIRKQTTLFSDPTYHLGTIKRYFYHHDFPNNFGFDRDGTKGLAYCQVCIAENIYRNGIGYFKYEWLKRGKCTRHNTPLLFVSRSTRAKTVEALTAVISGRVPEGSVKSVTQDITATSVPPTRHQGYMSRMDYFHSFLTKDSPVRMTMCLARDFYLWIKSNVDKLNDDIARKLRFDNKERLLSSFHNYRHQYEKLGYGRLACFFFIFLDMDDRDFRKFLDEVSKEIDVFFGVYSPRSLSEKMLKSNRYNCSLCPRADWSKSCPASQTIIRSRVYYPVVAGSGRNMRVITEGSFSQLTPEKVAFYVSKYPESRCLVYDKKAEPYLGRFLGWSENCSSEFVDEDFHIDIPLLSGSK</sequence>
<evidence type="ECO:0000313" key="3">
    <source>
        <dbReference type="Proteomes" id="UP000016895"/>
    </source>
</evidence>
<organism evidence="1 3">
    <name type="scientific">Vibrio nigripulchritudo</name>
    <dbReference type="NCBI Taxonomy" id="28173"/>
    <lineage>
        <taxon>Bacteria</taxon>
        <taxon>Pseudomonadati</taxon>
        <taxon>Pseudomonadota</taxon>
        <taxon>Gammaproteobacteria</taxon>
        <taxon>Vibrionales</taxon>
        <taxon>Vibrionaceae</taxon>
        <taxon>Vibrio</taxon>
    </lineage>
</organism>
<keyword evidence="3" id="KW-1185">Reference proteome</keyword>
<reference evidence="1" key="1">
    <citation type="submission" date="2012-11" db="EMBL/GenBank/DDBJ databases">
        <authorList>
            <person name="Genoscope - CEA"/>
        </authorList>
    </citation>
    <scope>NUCLEOTIDE SEQUENCE</scope>
    <source>
        <strain evidence="1">SFn1</strain>
    </source>
</reference>
<gene>
    <name evidence="1" type="ORF">VIBNI_A2016</name>
    <name evidence="2" type="ORF">VIBNI_A3438</name>
</gene>
<dbReference type="STRING" id="28173.VIBNI_A2016"/>
<dbReference type="EMBL" id="FO203526">
    <property type="protein sequence ID" value="CCO58105.1"/>
    <property type="molecule type" value="Genomic_DNA"/>
</dbReference>
<dbReference type="KEGG" id="vni:VIBNI_A2016"/>
<dbReference type="PATRIC" id="fig|1260221.3.peg.1916"/>
<protein>
    <submittedName>
        <fullName evidence="1">Uncharacterized protein</fullName>
    </submittedName>
</protein>
<evidence type="ECO:0000313" key="2">
    <source>
        <dbReference type="EMBL" id="CCO59424.1"/>
    </source>
</evidence>
<reference evidence="1 3" key="2">
    <citation type="journal article" date="2013" name="ISME J.">
        <title>Comparative genomics of pathogenic lineages of Vibrio nigripulchritudo identifies virulence-associated traits.</title>
        <authorList>
            <person name="Goudenege D."/>
            <person name="Labreuche Y."/>
            <person name="Krin E."/>
            <person name="Ansquer D."/>
            <person name="Mangenot S."/>
            <person name="Calteau A."/>
            <person name="Medigue C."/>
            <person name="Mazel D."/>
            <person name="Polz M.F."/>
            <person name="Le Roux F."/>
        </authorList>
    </citation>
    <scope>NUCLEOTIDE SEQUENCE [LARGE SCALE GENOMIC DNA]</scope>
    <source>
        <strain evidence="1">SFn1</strain>
        <strain evidence="3">SnF1</strain>
    </source>
</reference>
<name>U4JYR4_9VIBR</name>
<dbReference type="KEGG" id="vni:VIBNI_A3438"/>
<dbReference type="EMBL" id="FO203526">
    <property type="protein sequence ID" value="CCO59424.1"/>
    <property type="molecule type" value="Genomic_DNA"/>
</dbReference>
<dbReference type="Proteomes" id="UP000016895">
    <property type="component" value="Chromosome 1"/>
</dbReference>
<proteinExistence type="predicted"/>
<accession>U4JYR4</accession>
<dbReference type="RefSeq" id="WP_022550943.1">
    <property type="nucleotide sequence ID" value="NC_022528.1"/>
</dbReference>
<evidence type="ECO:0000313" key="1">
    <source>
        <dbReference type="EMBL" id="CCO58105.1"/>
    </source>
</evidence>